<dbReference type="InterPro" id="IPR050644">
    <property type="entry name" value="PG_Glycine_Bridge_Synth"/>
</dbReference>
<accession>A0A413VJ15</accession>
<keyword evidence="5 7" id="KW-0012">Acyltransferase</keyword>
<dbReference type="Proteomes" id="UP000283762">
    <property type="component" value="Unassembled WGS sequence"/>
</dbReference>
<evidence type="ECO:0000313" key="15">
    <source>
        <dbReference type="Proteomes" id="UP000285305"/>
    </source>
</evidence>
<evidence type="ECO:0000256" key="3">
    <source>
        <dbReference type="ARBA" id="ARBA00022960"/>
    </source>
</evidence>
<keyword evidence="6" id="KW-0961">Cell wall biogenesis/degradation</keyword>
<dbReference type="RefSeq" id="WP_005653998.1">
    <property type="nucleotide sequence ID" value="NZ_AP031449.1"/>
</dbReference>
<sequence length="332" mass="38284">MIFVSERIDVTAWEELIAQSSTANFFQTKECYDFYSGLSFLEAFVFGVTENGCLKGIVVGYIQKDGGKLKQYFSRRAIVTGGALLADDISDKALSALLTYCRNKLNKKAIYIEFRNFKDYSLYRDVFRENDFEYIPHLNFHIDCSSEEVIQKNLHSSKKRDIKAGFRKGAILVDSPSLDEVREYYRILVDLYRNKVKTPLFPFDFFEKLYQSDWGRILLIKYQNQIIGGVTCSILKNKTLYHWFVAGLDERFKSIRPSTLATWAAIDRTLKERIPISDMMGAGKADENYGVRDFKAAFGGKLVEYGRFLCILNPVLYHIGKIGVKILKRIKQ</sequence>
<dbReference type="InterPro" id="IPR003447">
    <property type="entry name" value="FEMABX"/>
</dbReference>
<dbReference type="GO" id="GO:0071555">
    <property type="term" value="P:cell wall organization"/>
    <property type="evidence" value="ECO:0007669"/>
    <property type="project" value="UniProtKB-KW"/>
</dbReference>
<comment type="similarity">
    <text evidence="1">Belongs to the FemABX family.</text>
</comment>
<dbReference type="GO" id="GO:0008360">
    <property type="term" value="P:regulation of cell shape"/>
    <property type="evidence" value="ECO:0007669"/>
    <property type="project" value="UniProtKB-KW"/>
</dbReference>
<dbReference type="EMBL" id="QSGN01000001">
    <property type="protein sequence ID" value="RHB33567.1"/>
    <property type="molecule type" value="Genomic_DNA"/>
</dbReference>
<comment type="caution">
    <text evidence="9">The sequence shown here is derived from an EMBL/GenBank/DDBJ whole genome shotgun (WGS) entry which is preliminary data.</text>
</comment>
<evidence type="ECO:0000313" key="11">
    <source>
        <dbReference type="EMBL" id="RHF77291.1"/>
    </source>
</evidence>
<evidence type="ECO:0000256" key="4">
    <source>
        <dbReference type="ARBA" id="ARBA00022984"/>
    </source>
</evidence>
<evidence type="ECO:0000313" key="9">
    <source>
        <dbReference type="EMBL" id="RHB33567.1"/>
    </source>
</evidence>
<dbReference type="Proteomes" id="UP000440773">
    <property type="component" value="Unassembled WGS sequence"/>
</dbReference>
<evidence type="ECO:0000313" key="12">
    <source>
        <dbReference type="Proteomes" id="UP000283482"/>
    </source>
</evidence>
<dbReference type="EMBL" id="QSAF01000003">
    <property type="protein sequence ID" value="RGW35600.1"/>
    <property type="molecule type" value="Genomic_DNA"/>
</dbReference>
<dbReference type="Proteomes" id="UP000283482">
    <property type="component" value="Unassembled WGS sequence"/>
</dbReference>
<proteinExistence type="inferred from homology"/>
<evidence type="ECO:0000313" key="8">
    <source>
        <dbReference type="EMBL" id="RGW35600.1"/>
    </source>
</evidence>
<keyword evidence="4" id="KW-0573">Peptidoglycan synthesis</keyword>
<evidence type="ECO:0000313" key="14">
    <source>
        <dbReference type="Proteomes" id="UP000285150"/>
    </source>
</evidence>
<protein>
    <submittedName>
        <fullName evidence="7">Aminoacyltransferase</fullName>
    </submittedName>
    <submittedName>
        <fullName evidence="9">Peptidoglycan bridge formation glycyltransferase FemA/FemB family protein</fullName>
    </submittedName>
</protein>
<reference evidence="12 13" key="1">
    <citation type="submission" date="2018-08" db="EMBL/GenBank/DDBJ databases">
        <title>A genome reference for cultivated species of the human gut microbiota.</title>
        <authorList>
            <person name="Zou Y."/>
            <person name="Xue W."/>
            <person name="Luo G."/>
        </authorList>
    </citation>
    <scope>NUCLEOTIDE SEQUENCE [LARGE SCALE GENOMIC DNA]</scope>
    <source>
        <strain evidence="8 14">AF12-7</strain>
        <strain evidence="11 13">AM25-16</strain>
        <strain evidence="10 15">AM36-9BH</strain>
        <strain evidence="9 12">AM40-34</strain>
    </source>
</reference>
<dbReference type="PANTHER" id="PTHR36174:SF1">
    <property type="entry name" value="LIPID II:GLYCINE GLYCYLTRANSFERASE"/>
    <property type="match status" value="1"/>
</dbReference>
<evidence type="ECO:0000313" key="13">
    <source>
        <dbReference type="Proteomes" id="UP000283762"/>
    </source>
</evidence>
<organism evidence="9 12">
    <name type="scientific">Bacteroides stercoris</name>
    <dbReference type="NCBI Taxonomy" id="46506"/>
    <lineage>
        <taxon>Bacteria</taxon>
        <taxon>Pseudomonadati</taxon>
        <taxon>Bacteroidota</taxon>
        <taxon>Bacteroidia</taxon>
        <taxon>Bacteroidales</taxon>
        <taxon>Bacteroidaceae</taxon>
        <taxon>Bacteroides</taxon>
    </lineage>
</organism>
<reference evidence="7 16" key="2">
    <citation type="journal article" date="2019" name="Nat. Med.">
        <title>A library of human gut bacterial isolates paired with longitudinal multiomics data enables mechanistic microbiome research.</title>
        <authorList>
            <person name="Poyet M."/>
            <person name="Groussin M."/>
            <person name="Gibbons S.M."/>
            <person name="Avila-Pacheco J."/>
            <person name="Jiang X."/>
            <person name="Kearney S.M."/>
            <person name="Perrotta A.R."/>
            <person name="Berdy B."/>
            <person name="Zhao S."/>
            <person name="Lieberman T.D."/>
            <person name="Swanson P.K."/>
            <person name="Smith M."/>
            <person name="Roesemann S."/>
            <person name="Alexander J.E."/>
            <person name="Rich S.A."/>
            <person name="Livny J."/>
            <person name="Vlamakis H."/>
            <person name="Clish C."/>
            <person name="Bullock K."/>
            <person name="Deik A."/>
            <person name="Scott J."/>
            <person name="Pierce K.A."/>
            <person name="Xavier R.J."/>
            <person name="Alm E.J."/>
        </authorList>
    </citation>
    <scope>NUCLEOTIDE SEQUENCE [LARGE SCALE GENOMIC DNA]</scope>
    <source>
        <strain evidence="7 16">BIOML-A17</strain>
    </source>
</reference>
<evidence type="ECO:0000256" key="6">
    <source>
        <dbReference type="ARBA" id="ARBA00023316"/>
    </source>
</evidence>
<dbReference type="SUPFAM" id="SSF55729">
    <property type="entry name" value="Acyl-CoA N-acyltransferases (Nat)"/>
    <property type="match status" value="1"/>
</dbReference>
<evidence type="ECO:0000256" key="2">
    <source>
        <dbReference type="ARBA" id="ARBA00022679"/>
    </source>
</evidence>
<dbReference type="GeneID" id="31796753"/>
<dbReference type="AlphaFoldDB" id="A0A413VJ15"/>
<evidence type="ECO:0000256" key="1">
    <source>
        <dbReference type="ARBA" id="ARBA00009943"/>
    </source>
</evidence>
<gene>
    <name evidence="11" type="ORF">DW668_04050</name>
    <name evidence="10" type="ORF">DW853_06425</name>
    <name evidence="9" type="ORF">DW889_00490</name>
    <name evidence="8" type="ORF">DWV77_03305</name>
    <name evidence="7" type="ORF">F9962_00845</name>
</gene>
<dbReference type="GO" id="GO:0016755">
    <property type="term" value="F:aminoacyltransferase activity"/>
    <property type="evidence" value="ECO:0007669"/>
    <property type="project" value="InterPro"/>
</dbReference>
<dbReference type="Proteomes" id="UP000285305">
    <property type="component" value="Unassembled WGS sequence"/>
</dbReference>
<evidence type="ECO:0000313" key="10">
    <source>
        <dbReference type="EMBL" id="RHC30664.1"/>
    </source>
</evidence>
<dbReference type="EMBL" id="WCLP01000002">
    <property type="protein sequence ID" value="KAB5284237.1"/>
    <property type="molecule type" value="Genomic_DNA"/>
</dbReference>
<evidence type="ECO:0000313" key="16">
    <source>
        <dbReference type="Proteomes" id="UP000440773"/>
    </source>
</evidence>
<keyword evidence="2 9" id="KW-0808">Transferase</keyword>
<dbReference type="Proteomes" id="UP000285150">
    <property type="component" value="Unassembled WGS sequence"/>
</dbReference>
<dbReference type="Gene3D" id="3.40.630.30">
    <property type="match status" value="1"/>
</dbReference>
<dbReference type="InterPro" id="IPR016181">
    <property type="entry name" value="Acyl_CoA_acyltransferase"/>
</dbReference>
<name>A0A413VJ15_BACSE</name>
<keyword evidence="3" id="KW-0133">Cell shape</keyword>
<evidence type="ECO:0000256" key="5">
    <source>
        <dbReference type="ARBA" id="ARBA00023315"/>
    </source>
</evidence>
<dbReference type="Pfam" id="PF02388">
    <property type="entry name" value="FemAB"/>
    <property type="match status" value="1"/>
</dbReference>
<dbReference type="PANTHER" id="PTHR36174">
    <property type="entry name" value="LIPID II:GLYCINE GLYCYLTRANSFERASE"/>
    <property type="match status" value="1"/>
</dbReference>
<dbReference type="EMBL" id="QSHQ01000009">
    <property type="protein sequence ID" value="RHC30664.1"/>
    <property type="molecule type" value="Genomic_DNA"/>
</dbReference>
<dbReference type="EMBL" id="QRHJ01000007">
    <property type="protein sequence ID" value="RHF77291.1"/>
    <property type="molecule type" value="Genomic_DNA"/>
</dbReference>
<dbReference type="GO" id="GO:0009252">
    <property type="term" value="P:peptidoglycan biosynthetic process"/>
    <property type="evidence" value="ECO:0007669"/>
    <property type="project" value="UniProtKB-KW"/>
</dbReference>
<evidence type="ECO:0000313" key="7">
    <source>
        <dbReference type="EMBL" id="KAB5284237.1"/>
    </source>
</evidence>